<feature type="region of interest" description="Disordered" evidence="1">
    <location>
        <begin position="176"/>
        <end position="317"/>
    </location>
</feature>
<dbReference type="AlphaFoldDB" id="A0AAE0G5N0"/>
<evidence type="ECO:0000313" key="3">
    <source>
        <dbReference type="Proteomes" id="UP001190700"/>
    </source>
</evidence>
<evidence type="ECO:0000313" key="2">
    <source>
        <dbReference type="EMBL" id="KAK3272021.1"/>
    </source>
</evidence>
<reference evidence="2 3" key="1">
    <citation type="journal article" date="2015" name="Genome Biol. Evol.">
        <title>Comparative Genomics of a Bacterivorous Green Alga Reveals Evolutionary Causalities and Consequences of Phago-Mixotrophic Mode of Nutrition.</title>
        <authorList>
            <person name="Burns J.A."/>
            <person name="Paasch A."/>
            <person name="Narechania A."/>
            <person name="Kim E."/>
        </authorList>
    </citation>
    <scope>NUCLEOTIDE SEQUENCE [LARGE SCALE GENOMIC DNA]</scope>
    <source>
        <strain evidence="2 3">PLY_AMNH</strain>
    </source>
</reference>
<gene>
    <name evidence="2" type="ORF">CYMTET_19660</name>
</gene>
<accession>A0AAE0G5N0</accession>
<proteinExistence type="predicted"/>
<dbReference type="EMBL" id="LGRX02009202">
    <property type="protein sequence ID" value="KAK3272021.1"/>
    <property type="molecule type" value="Genomic_DNA"/>
</dbReference>
<organism evidence="2 3">
    <name type="scientific">Cymbomonas tetramitiformis</name>
    <dbReference type="NCBI Taxonomy" id="36881"/>
    <lineage>
        <taxon>Eukaryota</taxon>
        <taxon>Viridiplantae</taxon>
        <taxon>Chlorophyta</taxon>
        <taxon>Pyramimonadophyceae</taxon>
        <taxon>Pyramimonadales</taxon>
        <taxon>Pyramimonadaceae</taxon>
        <taxon>Cymbomonas</taxon>
    </lineage>
</organism>
<sequence>MFVWAHDIPEYVKVPATAIRSAVCVMDLHPYSINQSDKGKEMHAACKRACGGKDTFQQVVNRRLTDFEANHAYATHVLAIGGYARDHVTAYINAPDVGSRLTYVGAVMHPSCLVHPYWLVTDVDAYPESDIAMHKFLSVVAPETMADIAENDFKYFRDILEGNRTGIERMKALKEARDARQRKPQCGAKATNQSHAASTHFASHTEGASAARPRAATREPPAAPTFASHTEGASAARPRAAPREPPTTPTFASHTEGASAAKAEVAQGSRRQRPTFASHTEGASAASRGLRQGSRRAKTDFASHTEGQASPAEGCAKGALGTDDFCSAHGGGERC</sequence>
<protein>
    <submittedName>
        <fullName evidence="2">Uncharacterized protein</fullName>
    </submittedName>
</protein>
<name>A0AAE0G5N0_9CHLO</name>
<comment type="caution">
    <text evidence="2">The sequence shown here is derived from an EMBL/GenBank/DDBJ whole genome shotgun (WGS) entry which is preliminary data.</text>
</comment>
<keyword evidence="3" id="KW-1185">Reference proteome</keyword>
<feature type="compositionally biased region" description="Low complexity" evidence="1">
    <location>
        <begin position="208"/>
        <end position="239"/>
    </location>
</feature>
<evidence type="ECO:0000256" key="1">
    <source>
        <dbReference type="SAM" id="MobiDB-lite"/>
    </source>
</evidence>
<dbReference type="Proteomes" id="UP001190700">
    <property type="component" value="Unassembled WGS sequence"/>
</dbReference>
<feature type="compositionally biased region" description="Polar residues" evidence="1">
    <location>
        <begin position="190"/>
        <end position="202"/>
    </location>
</feature>